<feature type="compositionally biased region" description="Basic and acidic residues" evidence="2">
    <location>
        <begin position="395"/>
        <end position="410"/>
    </location>
</feature>
<feature type="compositionally biased region" description="Polar residues" evidence="2">
    <location>
        <begin position="567"/>
        <end position="577"/>
    </location>
</feature>
<feature type="region of interest" description="Disordered" evidence="2">
    <location>
        <begin position="521"/>
        <end position="697"/>
    </location>
</feature>
<dbReference type="InterPro" id="IPR001611">
    <property type="entry name" value="Leu-rich_rpt"/>
</dbReference>
<dbReference type="VEuPathDB" id="TriTrypDB:TM35_000242240"/>
<dbReference type="GeneID" id="39987416"/>
<accession>A0A1X0NQV7</accession>
<dbReference type="Proteomes" id="UP000192257">
    <property type="component" value="Unassembled WGS sequence"/>
</dbReference>
<feature type="coiled-coil region" evidence="1">
    <location>
        <begin position="473"/>
        <end position="507"/>
    </location>
</feature>
<dbReference type="InterPro" id="IPR032675">
    <property type="entry name" value="LRR_dom_sf"/>
</dbReference>
<dbReference type="Gene3D" id="3.80.10.10">
    <property type="entry name" value="Ribonuclease Inhibitor"/>
    <property type="match status" value="1"/>
</dbReference>
<keyword evidence="1" id="KW-0175">Coiled coil</keyword>
<dbReference type="GO" id="GO:0005096">
    <property type="term" value="F:GTPase activator activity"/>
    <property type="evidence" value="ECO:0007669"/>
    <property type="project" value="InterPro"/>
</dbReference>
<evidence type="ECO:0000313" key="4">
    <source>
        <dbReference type="Proteomes" id="UP000192257"/>
    </source>
</evidence>
<dbReference type="SUPFAM" id="SSF52047">
    <property type="entry name" value="RNI-like"/>
    <property type="match status" value="1"/>
</dbReference>
<dbReference type="OrthoDB" id="333024at2759"/>
<dbReference type="InterPro" id="IPR045203">
    <property type="entry name" value="RanGAP1/2"/>
</dbReference>
<evidence type="ECO:0000256" key="1">
    <source>
        <dbReference type="SAM" id="Coils"/>
    </source>
</evidence>
<reference evidence="3 4" key="1">
    <citation type="submission" date="2017-03" db="EMBL/GenBank/DDBJ databases">
        <title>An alternative strategy for trypanosome survival in the mammalian bloodstream revealed through genome and transcriptome analysis of the ubiquitous bovine parasite Trypanosoma (Megatrypanum) theileri.</title>
        <authorList>
            <person name="Kelly S."/>
            <person name="Ivens A."/>
            <person name="Mott A."/>
            <person name="O'Neill E."/>
            <person name="Emms D."/>
            <person name="Macleod O."/>
            <person name="Voorheis P."/>
            <person name="Matthews J."/>
            <person name="Matthews K."/>
            <person name="Carrington M."/>
        </authorList>
    </citation>
    <scope>NUCLEOTIDE SEQUENCE [LARGE SCALE GENOMIC DNA]</scope>
    <source>
        <strain evidence="3">Edinburgh</strain>
    </source>
</reference>
<evidence type="ECO:0000313" key="3">
    <source>
        <dbReference type="EMBL" id="ORC87074.1"/>
    </source>
</evidence>
<feature type="compositionally biased region" description="Basic residues" evidence="2">
    <location>
        <begin position="368"/>
        <end position="380"/>
    </location>
</feature>
<evidence type="ECO:0000256" key="2">
    <source>
        <dbReference type="SAM" id="MobiDB-lite"/>
    </source>
</evidence>
<dbReference type="EMBL" id="NBCO01000024">
    <property type="protein sequence ID" value="ORC87074.1"/>
    <property type="molecule type" value="Genomic_DNA"/>
</dbReference>
<sequence length="697" mass="76751">MHSEAAEVYVAACNEAHAECALELVYALDNNERTANLADRAVRLNDVDLACVAEALMVASHPLRVLNVENNAFGLPGLQALLGAIEENPGLIRELRLGRNKLKDQAAVAIGHTLSRDGCGLKVLDLSENEITKLGVIPIATALGSESCDIVELSFHNNKIEADAAMYLGQAIREAGKLRHLHLGYNAIRDAGAAHLAQCIPVTISLSTLDLTANRIGPDGGKELARALMTSTCNIQRLNLRHNLFDSETIEMYADVIRHNTSLIQLFLGFMNPDPGVAALVLSALSSNRTMLLLDIFGWKLHPENTLELISNIQKTNNTVMTIVTDACQSIAGEIDAGNLEREARGQHPIYVGPDDREAAAATTSLRRISRAQSRRHSRASSRGPLSRTGSPQRRVTERSSSRKDSDAHSRHSSRAPPEQVYRFPQNDQTRTASPNSVKEKYNQQNQGSISRESGGDMKVRGKSLPQSDIQGNESMRRIIEQLQNEINDMKQKQRTYESRIMALEKRKECFCGCEPSGFVNRGKSSQVARESPLRRTQDQSTNDSMNRGDMSYTPIKDDYKIPENGMHSNRSTTMQSGFHHRQPQDQTPPRQRSRPASLHGSEHNSLPDRGAVVNARSLSVNSTGTCGAPADLPQVVNNRIERSEPAAEPREIPSERKPPEVMLQTSARPSVDYRPHLGPAPSKDKNPPRRKGSVHI</sequence>
<proteinExistence type="predicted"/>
<feature type="compositionally biased region" description="Polar residues" evidence="2">
    <location>
        <begin position="426"/>
        <end position="452"/>
    </location>
</feature>
<dbReference type="PROSITE" id="PS51450">
    <property type="entry name" value="LRR"/>
    <property type="match status" value="1"/>
</dbReference>
<comment type="caution">
    <text evidence="3">The sequence shown here is derived from an EMBL/GenBank/DDBJ whole genome shotgun (WGS) entry which is preliminary data.</text>
</comment>
<name>A0A1X0NQV7_9TRYP</name>
<feature type="compositionally biased region" description="Polar residues" evidence="2">
    <location>
        <begin position="617"/>
        <end position="626"/>
    </location>
</feature>
<organism evidence="3 4">
    <name type="scientific">Trypanosoma theileri</name>
    <dbReference type="NCBI Taxonomy" id="67003"/>
    <lineage>
        <taxon>Eukaryota</taxon>
        <taxon>Discoba</taxon>
        <taxon>Euglenozoa</taxon>
        <taxon>Kinetoplastea</taxon>
        <taxon>Metakinetoplastina</taxon>
        <taxon>Trypanosomatida</taxon>
        <taxon>Trypanosomatidae</taxon>
        <taxon>Trypanosoma</taxon>
    </lineage>
</organism>
<dbReference type="Pfam" id="PF13516">
    <property type="entry name" value="LRR_6"/>
    <property type="match status" value="4"/>
</dbReference>
<dbReference type="PANTHER" id="PTHR46761">
    <property type="entry name" value="RAN GTPASE-ACTIVATING PROTEIN 1"/>
    <property type="match status" value="1"/>
</dbReference>
<dbReference type="AlphaFoldDB" id="A0A1X0NQV7"/>
<dbReference type="SMART" id="SM00368">
    <property type="entry name" value="LRR_RI"/>
    <property type="match status" value="7"/>
</dbReference>
<gene>
    <name evidence="3" type="ORF">TM35_000242240</name>
</gene>
<keyword evidence="4" id="KW-1185">Reference proteome</keyword>
<feature type="compositionally biased region" description="Basic and acidic residues" evidence="2">
    <location>
        <begin position="640"/>
        <end position="660"/>
    </location>
</feature>
<protein>
    <recommendedName>
        <fullName evidence="5">Leucine rich</fullName>
    </recommendedName>
</protein>
<evidence type="ECO:0008006" key="5">
    <source>
        <dbReference type="Google" id="ProtNLM"/>
    </source>
</evidence>
<dbReference type="PANTHER" id="PTHR46761:SF2">
    <property type="entry name" value="RAN GTPASE-ACTIVATING PROTEIN 1"/>
    <property type="match status" value="1"/>
</dbReference>
<dbReference type="RefSeq" id="XP_028881140.1">
    <property type="nucleotide sequence ID" value="XM_029027636.1"/>
</dbReference>
<feature type="region of interest" description="Disordered" evidence="2">
    <location>
        <begin position="349"/>
        <end position="471"/>
    </location>
</feature>